<evidence type="ECO:0000313" key="11">
    <source>
        <dbReference type="Proteomes" id="UP000746751"/>
    </source>
</evidence>
<dbReference type="NCBIfam" id="TIGR00060">
    <property type="entry name" value="L18_bact"/>
    <property type="match status" value="1"/>
</dbReference>
<dbReference type="RefSeq" id="WP_066834071.1">
    <property type="nucleotide sequence ID" value="NZ_CABKVW010000012.1"/>
</dbReference>
<keyword evidence="2 7" id="KW-0699">rRNA-binding</keyword>
<dbReference type="InterPro" id="IPR057268">
    <property type="entry name" value="Ribosomal_L18"/>
</dbReference>
<dbReference type="SUPFAM" id="SSF53137">
    <property type="entry name" value="Translational machinery components"/>
    <property type="match status" value="1"/>
</dbReference>
<dbReference type="AlphaFoldDB" id="A0A921IQW8"/>
<reference evidence="9" key="3">
    <citation type="submission" date="2023-06" db="EMBL/GenBank/DDBJ databases">
        <authorList>
            <person name="Zeman M."/>
            <person name="Kubasova T."/>
            <person name="Jahodarova E."/>
            <person name="Nykrynova M."/>
            <person name="Rychlik I."/>
        </authorList>
    </citation>
    <scope>NUCLEOTIDE SEQUENCE</scope>
    <source>
        <strain evidence="10">15_COKtk</strain>
        <strain evidence="9">176_SSukc20</strain>
    </source>
</reference>
<dbReference type="GO" id="GO:0022625">
    <property type="term" value="C:cytosolic large ribosomal subunit"/>
    <property type="evidence" value="ECO:0007669"/>
    <property type="project" value="TreeGrafter"/>
</dbReference>
<dbReference type="CDD" id="cd00432">
    <property type="entry name" value="Ribosomal_L18_L5e"/>
    <property type="match status" value="1"/>
</dbReference>
<keyword evidence="3 7" id="KW-0694">RNA-binding</keyword>
<accession>A0A921IQW8</accession>
<sequence length="120" mass="13354">MDKHKAKREGLKRRQRRVRGKIFGTPERPRLRVTRTNANIYAQIVDDTKGHTLVSASTLEKEFEGMHTSNKEAAEKVGQLVGKRAIEAGIEAVTFDRGGRIYHGRVKALADGARAAGLKF</sequence>
<dbReference type="Proteomes" id="UP000746751">
    <property type="component" value="Unassembled WGS sequence"/>
</dbReference>
<comment type="function">
    <text evidence="7">This is one of the proteins that bind and probably mediate the attachment of the 5S RNA into the large ribosomal subunit, where it forms part of the central protuberance.</text>
</comment>
<keyword evidence="12" id="KW-1185">Reference proteome</keyword>
<dbReference type="InterPro" id="IPR005484">
    <property type="entry name" value="Ribosomal_uL18_bac/plant/anim"/>
</dbReference>
<protein>
    <recommendedName>
        <fullName evidence="6 7">Large ribosomal subunit protein uL18</fullName>
    </recommendedName>
</protein>
<reference evidence="10" key="4">
    <citation type="submission" date="2023-08" db="EMBL/GenBank/DDBJ databases">
        <title>Identification and characterization of horizontal gene transfer across gut microbiota members of farm animals based on homology search.</title>
        <authorList>
            <person name="Schwarzerova J."/>
            <person name="Nykrynova M."/>
            <person name="Jureckova K."/>
            <person name="Cejkova D."/>
            <person name="Rychlik I."/>
        </authorList>
    </citation>
    <scope>NUCLEOTIDE SEQUENCE</scope>
    <source>
        <strain evidence="10">15_COKtk</strain>
        <strain evidence="9">176_SSukc20</strain>
    </source>
</reference>
<reference evidence="8" key="1">
    <citation type="journal article" date="2021" name="PeerJ">
        <title>Extensive microbial diversity within the chicken gut microbiome revealed by metagenomics and culture.</title>
        <authorList>
            <person name="Gilroy R."/>
            <person name="Ravi A."/>
            <person name="Getino M."/>
            <person name="Pursley I."/>
            <person name="Horton D.L."/>
            <person name="Alikhan N.F."/>
            <person name="Baker D."/>
            <person name="Gharbi K."/>
            <person name="Hall N."/>
            <person name="Watson M."/>
            <person name="Adriaenssens E.M."/>
            <person name="Foster-Nyarko E."/>
            <person name="Jarju S."/>
            <person name="Secka A."/>
            <person name="Antonio M."/>
            <person name="Oren A."/>
            <person name="Chaudhuri R.R."/>
            <person name="La Ragione R."/>
            <person name="Hildebrand F."/>
            <person name="Pallen M.J."/>
        </authorList>
    </citation>
    <scope>NUCLEOTIDE SEQUENCE</scope>
    <source>
        <strain evidence="8">ChiGjej2B2-7701</strain>
    </source>
</reference>
<dbReference type="Proteomes" id="UP001168505">
    <property type="component" value="Unassembled WGS sequence"/>
</dbReference>
<keyword evidence="4 7" id="KW-0689">Ribosomal protein</keyword>
<dbReference type="Gene3D" id="3.30.420.100">
    <property type="match status" value="1"/>
</dbReference>
<evidence type="ECO:0000256" key="2">
    <source>
        <dbReference type="ARBA" id="ARBA00022730"/>
    </source>
</evidence>
<dbReference type="FunFam" id="3.30.420.100:FF:000001">
    <property type="entry name" value="50S ribosomal protein L18"/>
    <property type="match status" value="1"/>
</dbReference>
<dbReference type="PANTHER" id="PTHR12899:SF3">
    <property type="entry name" value="LARGE RIBOSOMAL SUBUNIT PROTEIN UL18M"/>
    <property type="match status" value="1"/>
</dbReference>
<dbReference type="EMBL" id="JAUEIQ010000001">
    <property type="protein sequence ID" value="MDN0062917.1"/>
    <property type="molecule type" value="Genomic_DNA"/>
</dbReference>
<dbReference type="GO" id="GO:0006412">
    <property type="term" value="P:translation"/>
    <property type="evidence" value="ECO:0007669"/>
    <property type="project" value="UniProtKB-UniRule"/>
</dbReference>
<dbReference type="HAMAP" id="MF_01337_B">
    <property type="entry name" value="Ribosomal_uL18_B"/>
    <property type="match status" value="1"/>
</dbReference>
<evidence type="ECO:0000256" key="6">
    <source>
        <dbReference type="ARBA" id="ARBA00035197"/>
    </source>
</evidence>
<evidence type="ECO:0000256" key="4">
    <source>
        <dbReference type="ARBA" id="ARBA00022980"/>
    </source>
</evidence>
<evidence type="ECO:0000313" key="8">
    <source>
        <dbReference type="EMBL" id="HJG31427.1"/>
    </source>
</evidence>
<gene>
    <name evidence="7 8" type="primary">rplR</name>
    <name evidence="8" type="ORF">K8U80_08550</name>
    <name evidence="9" type="ORF">QVN30_01155</name>
    <name evidence="10" type="ORF">QVN40_05610</name>
</gene>
<evidence type="ECO:0000256" key="3">
    <source>
        <dbReference type="ARBA" id="ARBA00022884"/>
    </source>
</evidence>
<dbReference type="Proteomes" id="UP001168435">
    <property type="component" value="Unassembled WGS sequence"/>
</dbReference>
<evidence type="ECO:0000256" key="5">
    <source>
        <dbReference type="ARBA" id="ARBA00023274"/>
    </source>
</evidence>
<dbReference type="EMBL" id="DYVF01000050">
    <property type="protein sequence ID" value="HJG31427.1"/>
    <property type="molecule type" value="Genomic_DNA"/>
</dbReference>
<evidence type="ECO:0000313" key="10">
    <source>
        <dbReference type="EMBL" id="MDN0069182.1"/>
    </source>
</evidence>
<dbReference type="Pfam" id="PF00861">
    <property type="entry name" value="Ribosomal_L18p"/>
    <property type="match status" value="1"/>
</dbReference>
<comment type="subunit">
    <text evidence="7">Part of the 50S ribosomal subunit; part of the 5S rRNA/L5/L18/L25 subcomplex. Contacts the 5S and 23S rRNAs.</text>
</comment>
<dbReference type="EMBL" id="JAUEIR010000004">
    <property type="protein sequence ID" value="MDN0069182.1"/>
    <property type="molecule type" value="Genomic_DNA"/>
</dbReference>
<organism evidence="8 11">
    <name type="scientific">Collinsella ihumii</name>
    <dbReference type="NCBI Taxonomy" id="1720204"/>
    <lineage>
        <taxon>Bacteria</taxon>
        <taxon>Bacillati</taxon>
        <taxon>Actinomycetota</taxon>
        <taxon>Coriobacteriia</taxon>
        <taxon>Coriobacteriales</taxon>
        <taxon>Coriobacteriaceae</taxon>
        <taxon>Collinsella</taxon>
    </lineage>
</organism>
<proteinExistence type="inferred from homology"/>
<reference evidence="8" key="2">
    <citation type="submission" date="2021-09" db="EMBL/GenBank/DDBJ databases">
        <authorList>
            <person name="Gilroy R."/>
        </authorList>
    </citation>
    <scope>NUCLEOTIDE SEQUENCE</scope>
    <source>
        <strain evidence="8">ChiGjej2B2-7701</strain>
    </source>
</reference>
<name>A0A921IQW8_9ACTN</name>
<comment type="caution">
    <text evidence="8">The sequence shown here is derived from an EMBL/GenBank/DDBJ whole genome shotgun (WGS) entry which is preliminary data.</text>
</comment>
<dbReference type="GO" id="GO:0003735">
    <property type="term" value="F:structural constituent of ribosome"/>
    <property type="evidence" value="ECO:0007669"/>
    <property type="project" value="InterPro"/>
</dbReference>
<keyword evidence="5 7" id="KW-0687">Ribonucleoprotein</keyword>
<dbReference type="PANTHER" id="PTHR12899">
    <property type="entry name" value="39S RIBOSOMAL PROTEIN L18, MITOCHONDRIAL"/>
    <property type="match status" value="1"/>
</dbReference>
<evidence type="ECO:0000313" key="12">
    <source>
        <dbReference type="Proteomes" id="UP001168435"/>
    </source>
</evidence>
<dbReference type="InterPro" id="IPR004389">
    <property type="entry name" value="Ribosomal_uL18_bac-type"/>
</dbReference>
<dbReference type="GO" id="GO:0008097">
    <property type="term" value="F:5S rRNA binding"/>
    <property type="evidence" value="ECO:0007669"/>
    <property type="project" value="TreeGrafter"/>
</dbReference>
<evidence type="ECO:0000256" key="1">
    <source>
        <dbReference type="ARBA" id="ARBA00007116"/>
    </source>
</evidence>
<evidence type="ECO:0000256" key="7">
    <source>
        <dbReference type="HAMAP-Rule" id="MF_01337"/>
    </source>
</evidence>
<evidence type="ECO:0000313" key="9">
    <source>
        <dbReference type="EMBL" id="MDN0062917.1"/>
    </source>
</evidence>
<comment type="similarity">
    <text evidence="1 7">Belongs to the universal ribosomal protein uL18 family.</text>
</comment>